<dbReference type="GO" id="GO:0018786">
    <property type="term" value="F:haloalkane dehalogenase activity"/>
    <property type="evidence" value="ECO:0007669"/>
    <property type="project" value="UniProtKB-EC"/>
</dbReference>
<dbReference type="Pfam" id="PF00561">
    <property type="entry name" value="Abhydrolase_1"/>
    <property type="match status" value="1"/>
</dbReference>
<dbReference type="Gene3D" id="3.40.50.1820">
    <property type="entry name" value="alpha/beta hydrolase"/>
    <property type="match status" value="1"/>
</dbReference>
<dbReference type="InterPro" id="IPR000639">
    <property type="entry name" value="Epox_hydrolase-like"/>
</dbReference>
<dbReference type="InterPro" id="IPR000073">
    <property type="entry name" value="AB_hydrolase_1"/>
</dbReference>
<dbReference type="SUPFAM" id="SSF53474">
    <property type="entry name" value="alpha/beta-Hydrolases"/>
    <property type="match status" value="1"/>
</dbReference>
<feature type="domain" description="AB hydrolase-1" evidence="1">
    <location>
        <begin position="43"/>
        <end position="281"/>
    </location>
</feature>
<dbReference type="AlphaFoldDB" id="M0HYC7"/>
<name>M0HYC7_9EURY</name>
<dbReference type="Proteomes" id="UP000011508">
    <property type="component" value="Unassembled WGS sequence"/>
</dbReference>
<dbReference type="PRINTS" id="PR00111">
    <property type="entry name" value="ABHYDROLASE"/>
</dbReference>
<dbReference type="PRINTS" id="PR00412">
    <property type="entry name" value="EPOXHYDRLASE"/>
</dbReference>
<evidence type="ECO:0000313" key="2">
    <source>
        <dbReference type="EMBL" id="ELZ88712.1"/>
    </source>
</evidence>
<gene>
    <name evidence="2" type="ORF">C441_18407</name>
</gene>
<evidence type="ECO:0000259" key="1">
    <source>
        <dbReference type="Pfam" id="PF00561"/>
    </source>
</evidence>
<keyword evidence="3" id="KW-1185">Reference proteome</keyword>
<dbReference type="PANTHER" id="PTHR43194:SF2">
    <property type="entry name" value="PEROXISOMAL MEMBRANE PROTEIN LPX1"/>
    <property type="match status" value="1"/>
</dbReference>
<dbReference type="EC" id="3.8.1.5" evidence="2"/>
<dbReference type="OrthoDB" id="9890at2157"/>
<keyword evidence="2" id="KW-0378">Hydrolase</keyword>
<comment type="caution">
    <text evidence="2">The sequence shown here is derived from an EMBL/GenBank/DDBJ whole genome shotgun (WGS) entry which is preliminary data.</text>
</comment>
<dbReference type="RefSeq" id="WP_007276372.1">
    <property type="nucleotide sequence ID" value="NZ_AOLM01000028.1"/>
</dbReference>
<dbReference type="InterPro" id="IPR050228">
    <property type="entry name" value="Carboxylesterase_BioH"/>
</dbReference>
<proteinExistence type="predicted"/>
<dbReference type="PANTHER" id="PTHR43194">
    <property type="entry name" value="HYDROLASE ALPHA/BETA FOLD FAMILY"/>
    <property type="match status" value="1"/>
</dbReference>
<accession>M0HYC7</accession>
<reference evidence="2 3" key="1">
    <citation type="journal article" date="2014" name="PLoS Genet.">
        <title>Phylogenetically driven sequencing of extremely halophilic archaea reveals strategies for static and dynamic osmo-response.</title>
        <authorList>
            <person name="Becker E.A."/>
            <person name="Seitzer P.M."/>
            <person name="Tritt A."/>
            <person name="Larsen D."/>
            <person name="Krusor M."/>
            <person name="Yao A.I."/>
            <person name="Wu D."/>
            <person name="Madern D."/>
            <person name="Eisen J.A."/>
            <person name="Darling A.E."/>
            <person name="Facciotti M.T."/>
        </authorList>
    </citation>
    <scope>NUCLEOTIDE SEQUENCE [LARGE SCALE GENOMIC DNA]</scope>
    <source>
        <strain evidence="2 3">ATCC BAA-897</strain>
    </source>
</reference>
<dbReference type="InterPro" id="IPR029058">
    <property type="entry name" value="AB_hydrolase_fold"/>
</dbReference>
<dbReference type="EMBL" id="AOLM01000028">
    <property type="protein sequence ID" value="ELZ88712.1"/>
    <property type="molecule type" value="Genomic_DNA"/>
</dbReference>
<sequence length="295" mass="32601">MPLVSTPDARFDGLPGYDYPVRRVSVGDPEMAYVDVAGDGAETFLCLHGEPTWGYLYRGLVDRLADRGRVIVPDAIGFGRSDKYTERDEYDFRLHYDALVSFLEALDLTDVTLLCQDWGGAIGLTAAANHPERFARLVPMNTDLPSGDQTMSPEWHRFHEFVESTDELDVGRLVRNGTKRGLSDAEAAAYDAPYRSDSEKAGAYAWPDLVPRRGGGDGSALTAAARDALSEWRKPAFVLFSDGDPITHYARDELRDLLPTAGRQPDVWLSDAGHYLQEDAPEELADAVVAFVDRT</sequence>
<dbReference type="PATRIC" id="fig|662480.6.peg.3660"/>
<dbReference type="NCBIfam" id="NF002043">
    <property type="entry name" value="PRK00870.1"/>
    <property type="match status" value="1"/>
</dbReference>
<protein>
    <submittedName>
        <fullName evidence="2">Haloalkane dehalogenase</fullName>
        <ecNumber evidence="2">3.8.1.5</ecNumber>
    </submittedName>
</protein>
<evidence type="ECO:0000313" key="3">
    <source>
        <dbReference type="Proteomes" id="UP000011508"/>
    </source>
</evidence>
<organism evidence="2 3">
    <name type="scientific">Haloferax sulfurifontis ATCC BAA-897</name>
    <dbReference type="NCBI Taxonomy" id="662480"/>
    <lineage>
        <taxon>Archaea</taxon>
        <taxon>Methanobacteriati</taxon>
        <taxon>Methanobacteriota</taxon>
        <taxon>Stenosarchaea group</taxon>
        <taxon>Halobacteria</taxon>
        <taxon>Halobacteriales</taxon>
        <taxon>Haloferacaceae</taxon>
        <taxon>Haloferax</taxon>
    </lineage>
</organism>